<dbReference type="PANTHER" id="PTHR46268">
    <property type="entry name" value="STRESS RESPONSE PROTEIN NHAX"/>
    <property type="match status" value="1"/>
</dbReference>
<dbReference type="CDD" id="cd00293">
    <property type="entry name" value="USP-like"/>
    <property type="match status" value="1"/>
</dbReference>
<name>A0A9E7R2X1_9EURY</name>
<dbReference type="Pfam" id="PF00582">
    <property type="entry name" value="Usp"/>
    <property type="match status" value="1"/>
</dbReference>
<evidence type="ECO:0000313" key="3">
    <source>
        <dbReference type="EMBL" id="UWM54279.1"/>
    </source>
</evidence>
<reference evidence="3" key="1">
    <citation type="submission" date="2022-09" db="EMBL/GenBank/DDBJ databases">
        <title>Diverse halophilic archaea isolated from saline environments.</title>
        <authorList>
            <person name="Cui H.-L."/>
        </authorList>
    </citation>
    <scope>NUCLEOTIDE SEQUENCE</scope>
    <source>
        <strain evidence="3">ZS-35-S2</strain>
    </source>
</reference>
<proteinExistence type="inferred from homology"/>
<evidence type="ECO:0000313" key="4">
    <source>
        <dbReference type="Proteomes" id="UP001057580"/>
    </source>
</evidence>
<organism evidence="3 4">
    <name type="scientific">Salinirubellus salinus</name>
    <dbReference type="NCBI Taxonomy" id="1364945"/>
    <lineage>
        <taxon>Archaea</taxon>
        <taxon>Methanobacteriati</taxon>
        <taxon>Methanobacteriota</taxon>
        <taxon>Stenosarchaea group</taxon>
        <taxon>Halobacteria</taxon>
        <taxon>Halobacteriales</taxon>
        <taxon>Natronomonadaceae</taxon>
        <taxon>Salinirubellus</taxon>
    </lineage>
</organism>
<comment type="similarity">
    <text evidence="1">Belongs to the universal stress protein A family.</text>
</comment>
<gene>
    <name evidence="3" type="ORF">N0B31_19450</name>
</gene>
<dbReference type="Gene3D" id="3.40.50.620">
    <property type="entry name" value="HUPs"/>
    <property type="match status" value="1"/>
</dbReference>
<dbReference type="PANTHER" id="PTHR46268:SF6">
    <property type="entry name" value="UNIVERSAL STRESS PROTEIN UP12"/>
    <property type="match status" value="1"/>
</dbReference>
<dbReference type="RefSeq" id="WP_260593281.1">
    <property type="nucleotide sequence ID" value="NZ_CP104003.1"/>
</dbReference>
<dbReference type="InterPro" id="IPR006016">
    <property type="entry name" value="UspA"/>
</dbReference>
<feature type="domain" description="UspA" evidence="2">
    <location>
        <begin position="4"/>
        <end position="150"/>
    </location>
</feature>
<dbReference type="EMBL" id="CP104003">
    <property type="protein sequence ID" value="UWM54279.1"/>
    <property type="molecule type" value="Genomic_DNA"/>
</dbReference>
<evidence type="ECO:0000256" key="1">
    <source>
        <dbReference type="ARBA" id="ARBA00008791"/>
    </source>
</evidence>
<dbReference type="AlphaFoldDB" id="A0A9E7R2X1"/>
<accession>A0A9E7R2X1</accession>
<sequence length="151" mass="16004">MNYLVAVDGSSESESALEHALELAGAMETPASVTVVHSVDPEVESEAGVPADADVTDADRLLVIEGPEDAEDRGQKLLDRAVEFAADRGHEVDAELLYGDPAESIAEFAEAGEFDGLFVGHRGLSERMERLLGSTAKRLVEQSPVPVTVVS</sequence>
<protein>
    <submittedName>
        <fullName evidence="3">Universal stress protein</fullName>
    </submittedName>
</protein>
<dbReference type="Proteomes" id="UP001057580">
    <property type="component" value="Chromosome"/>
</dbReference>
<dbReference type="InterPro" id="IPR014729">
    <property type="entry name" value="Rossmann-like_a/b/a_fold"/>
</dbReference>
<dbReference type="SUPFAM" id="SSF52402">
    <property type="entry name" value="Adenine nucleotide alpha hydrolases-like"/>
    <property type="match status" value="1"/>
</dbReference>
<evidence type="ECO:0000259" key="2">
    <source>
        <dbReference type="Pfam" id="PF00582"/>
    </source>
</evidence>
<keyword evidence="4" id="KW-1185">Reference proteome</keyword>
<dbReference type="KEGG" id="ssai:N0B31_19450"/>
<dbReference type="GeneID" id="74944646"/>